<dbReference type="GO" id="GO:0046872">
    <property type="term" value="F:metal ion binding"/>
    <property type="evidence" value="ECO:0007669"/>
    <property type="project" value="UniProtKB-KW"/>
</dbReference>
<dbReference type="Gene3D" id="3.40.50.11270">
    <property type="match status" value="1"/>
</dbReference>
<name>A0A842H9M9_9BACT</name>
<keyword evidence="4 5" id="KW-0411">Iron-sulfur</keyword>
<feature type="binding site" evidence="5">
    <location>
        <position position="41"/>
    </location>
    <ligand>
        <name>isopentenyl diphosphate</name>
        <dbReference type="ChEBI" id="CHEBI:128769"/>
    </ligand>
</feature>
<dbReference type="UniPathway" id="UPA00056">
    <property type="reaction ID" value="UER00097"/>
</dbReference>
<comment type="cofactor">
    <cofactor evidence="5">
        <name>[4Fe-4S] cluster</name>
        <dbReference type="ChEBI" id="CHEBI:49883"/>
    </cofactor>
    <text evidence="5">Binds 1 [4Fe-4S] cluster per subunit.</text>
</comment>
<dbReference type="InterPro" id="IPR003451">
    <property type="entry name" value="LytB/IspH"/>
</dbReference>
<dbReference type="UniPathway" id="UPA00059">
    <property type="reaction ID" value="UER00105"/>
</dbReference>
<dbReference type="GO" id="GO:0051745">
    <property type="term" value="F:4-hydroxy-3-methylbut-2-enyl diphosphate reductase activity"/>
    <property type="evidence" value="ECO:0007669"/>
    <property type="project" value="UniProtKB-UniRule"/>
</dbReference>
<feature type="binding site" evidence="5">
    <location>
        <position position="41"/>
    </location>
    <ligand>
        <name>(2E)-4-hydroxy-3-methylbut-2-enyl diphosphate</name>
        <dbReference type="ChEBI" id="CHEBI:128753"/>
    </ligand>
</feature>
<dbReference type="GO" id="GO:0050992">
    <property type="term" value="P:dimethylallyl diphosphate biosynthetic process"/>
    <property type="evidence" value="ECO:0007669"/>
    <property type="project" value="UniProtKB-UniRule"/>
</dbReference>
<dbReference type="GO" id="GO:0019288">
    <property type="term" value="P:isopentenyl diphosphate biosynthetic process, methylerythritol 4-phosphate pathway"/>
    <property type="evidence" value="ECO:0007669"/>
    <property type="project" value="UniProtKB-UniRule"/>
</dbReference>
<comment type="pathway">
    <text evidence="5">Isoprenoid biosynthesis; dimethylallyl diphosphate biosynthesis; dimethylallyl diphosphate from (2E)-4-hydroxy-3-methylbutenyl diphosphate: step 1/1.</text>
</comment>
<comment type="pathway">
    <text evidence="5">Isoprenoid biosynthesis; isopentenyl diphosphate biosynthesis via DXP pathway; isopentenyl diphosphate from 1-deoxy-D-xylulose 5-phosphate: step 6/6.</text>
</comment>
<feature type="binding site" evidence="5">
    <location>
        <position position="274"/>
    </location>
    <ligand>
        <name>dimethylallyl diphosphate</name>
        <dbReference type="ChEBI" id="CHEBI:57623"/>
    </ligand>
</feature>
<feature type="binding site" evidence="5">
    <location>
        <position position="133"/>
    </location>
    <ligand>
        <name>isopentenyl diphosphate</name>
        <dbReference type="ChEBI" id="CHEBI:128769"/>
    </ligand>
</feature>
<feature type="binding site" evidence="5">
    <location>
        <position position="274"/>
    </location>
    <ligand>
        <name>(2E)-4-hydroxy-3-methylbut-2-enyl diphosphate</name>
        <dbReference type="ChEBI" id="CHEBI:128753"/>
    </ligand>
</feature>
<keyword evidence="1 5" id="KW-0004">4Fe-4S</keyword>
<dbReference type="RefSeq" id="WP_185673989.1">
    <property type="nucleotide sequence ID" value="NZ_JACHVB010000012.1"/>
</dbReference>
<feature type="binding site" evidence="5">
    <location>
        <position position="229"/>
    </location>
    <ligand>
        <name>isopentenyl diphosphate</name>
        <dbReference type="ChEBI" id="CHEBI:128769"/>
    </ligand>
</feature>
<keyword evidence="5 6" id="KW-0560">Oxidoreductase</keyword>
<keyword evidence="3 5" id="KW-0408">Iron</keyword>
<dbReference type="GO" id="GO:0051539">
    <property type="term" value="F:4 iron, 4 sulfur cluster binding"/>
    <property type="evidence" value="ECO:0007669"/>
    <property type="project" value="UniProtKB-UniRule"/>
</dbReference>
<feature type="binding site" evidence="5">
    <location>
        <position position="200"/>
    </location>
    <ligand>
        <name>[4Fe-4S] cluster</name>
        <dbReference type="ChEBI" id="CHEBI:49883"/>
    </ligand>
</feature>
<comment type="caution">
    <text evidence="6">The sequence shown here is derived from an EMBL/GenBank/DDBJ whole genome shotgun (WGS) entry which is preliminary data.</text>
</comment>
<comment type="similarity">
    <text evidence="5">Belongs to the IspH family.</text>
</comment>
<evidence type="ECO:0000256" key="5">
    <source>
        <dbReference type="HAMAP-Rule" id="MF_00191"/>
    </source>
</evidence>
<organism evidence="6 7">
    <name type="scientific">Ruficoccus amylovorans</name>
    <dbReference type="NCBI Taxonomy" id="1804625"/>
    <lineage>
        <taxon>Bacteria</taxon>
        <taxon>Pseudomonadati</taxon>
        <taxon>Verrucomicrobiota</taxon>
        <taxon>Opitutia</taxon>
        <taxon>Puniceicoccales</taxon>
        <taxon>Cerasicoccaceae</taxon>
        <taxon>Ruficoccus</taxon>
    </lineage>
</organism>
<comment type="catalytic activity">
    <reaction evidence="5">
        <text>dimethylallyl diphosphate + 2 oxidized [2Fe-2S]-[ferredoxin] + H2O = (2E)-4-hydroxy-3-methylbut-2-enyl diphosphate + 2 reduced [2Fe-2S]-[ferredoxin] + 2 H(+)</text>
        <dbReference type="Rhea" id="RHEA:24825"/>
        <dbReference type="Rhea" id="RHEA-COMP:10000"/>
        <dbReference type="Rhea" id="RHEA-COMP:10001"/>
        <dbReference type="ChEBI" id="CHEBI:15377"/>
        <dbReference type="ChEBI" id="CHEBI:15378"/>
        <dbReference type="ChEBI" id="CHEBI:33737"/>
        <dbReference type="ChEBI" id="CHEBI:33738"/>
        <dbReference type="ChEBI" id="CHEBI:57623"/>
        <dbReference type="ChEBI" id="CHEBI:128753"/>
        <dbReference type="EC" id="1.17.7.4"/>
    </reaction>
</comment>
<feature type="binding site" evidence="5">
    <location>
        <position position="231"/>
    </location>
    <ligand>
        <name>dimethylallyl diphosphate</name>
        <dbReference type="ChEBI" id="CHEBI:57623"/>
    </ligand>
</feature>
<dbReference type="NCBIfam" id="TIGR00216">
    <property type="entry name" value="ispH_lytB"/>
    <property type="match status" value="1"/>
</dbReference>
<feature type="binding site" evidence="5">
    <location>
        <position position="274"/>
    </location>
    <ligand>
        <name>isopentenyl diphosphate</name>
        <dbReference type="ChEBI" id="CHEBI:128769"/>
    </ligand>
</feature>
<comment type="function">
    <text evidence="5">Catalyzes the conversion of 1-hydroxy-2-methyl-2-(E)-butenyl 4-diphosphate (HMBPP) into a mixture of isopentenyl diphosphate (IPP) and dimethylallyl diphosphate (DMAPP). Acts in the terminal step of the DOXP/MEP pathway for isoprenoid precursor biosynthesis.</text>
</comment>
<keyword evidence="7" id="KW-1185">Reference proteome</keyword>
<dbReference type="AlphaFoldDB" id="A0A842H9M9"/>
<feature type="binding site" evidence="5">
    <location>
        <position position="231"/>
    </location>
    <ligand>
        <name>isopentenyl diphosphate</name>
        <dbReference type="ChEBI" id="CHEBI:128769"/>
    </ligand>
</feature>
<evidence type="ECO:0000313" key="6">
    <source>
        <dbReference type="EMBL" id="MBC2592985.1"/>
    </source>
</evidence>
<protein>
    <recommendedName>
        <fullName evidence="5">4-hydroxy-3-methylbut-2-enyl diphosphate reductase</fullName>
        <shortName evidence="5">HMBPP reductase</shortName>
        <ecNumber evidence="5">1.17.7.4</ecNumber>
    </recommendedName>
</protein>
<proteinExistence type="inferred from homology"/>
<evidence type="ECO:0000256" key="3">
    <source>
        <dbReference type="ARBA" id="ARBA00023004"/>
    </source>
</evidence>
<dbReference type="Gene3D" id="3.40.1010.20">
    <property type="entry name" value="4-hydroxy-3-methylbut-2-enyl diphosphate reductase, catalytic domain"/>
    <property type="match status" value="2"/>
</dbReference>
<dbReference type="Proteomes" id="UP000546464">
    <property type="component" value="Unassembled WGS sequence"/>
</dbReference>
<dbReference type="EMBL" id="JACHVB010000012">
    <property type="protein sequence ID" value="MBC2592985.1"/>
    <property type="molecule type" value="Genomic_DNA"/>
</dbReference>
<evidence type="ECO:0000256" key="1">
    <source>
        <dbReference type="ARBA" id="ARBA00022485"/>
    </source>
</evidence>
<dbReference type="GO" id="GO:0016114">
    <property type="term" value="P:terpenoid biosynthetic process"/>
    <property type="evidence" value="ECO:0007669"/>
    <property type="project" value="UniProtKB-UniRule"/>
</dbReference>
<keyword evidence="5" id="KW-0414">Isoprene biosynthesis</keyword>
<feature type="binding site" evidence="5">
    <location>
        <position position="83"/>
    </location>
    <ligand>
        <name>(2E)-4-hydroxy-3-methylbut-2-enyl diphosphate</name>
        <dbReference type="ChEBI" id="CHEBI:128753"/>
    </ligand>
</feature>
<keyword evidence="2 5" id="KW-0479">Metal-binding</keyword>
<dbReference type="Pfam" id="PF02401">
    <property type="entry name" value="LYTB"/>
    <property type="match status" value="1"/>
</dbReference>
<feature type="binding site" evidence="5">
    <location>
        <position position="229"/>
    </location>
    <ligand>
        <name>dimethylallyl diphosphate</name>
        <dbReference type="ChEBI" id="CHEBI:57623"/>
    </ligand>
</feature>
<feature type="binding site" evidence="5">
    <location>
        <position position="41"/>
    </location>
    <ligand>
        <name>dimethylallyl diphosphate</name>
        <dbReference type="ChEBI" id="CHEBI:57623"/>
    </ligand>
</feature>
<dbReference type="PANTHER" id="PTHR30426">
    <property type="entry name" value="4-HYDROXY-3-METHYLBUT-2-ENYL DIPHOSPHATE REDUCTASE"/>
    <property type="match status" value="1"/>
</dbReference>
<feature type="binding site" evidence="5">
    <location>
        <position position="231"/>
    </location>
    <ligand>
        <name>(2E)-4-hydroxy-3-methylbut-2-enyl diphosphate</name>
        <dbReference type="ChEBI" id="CHEBI:128753"/>
    </ligand>
</feature>
<feature type="binding site" evidence="5">
    <location>
        <position position="133"/>
    </location>
    <ligand>
        <name>dimethylallyl diphosphate</name>
        <dbReference type="ChEBI" id="CHEBI:57623"/>
    </ligand>
</feature>
<feature type="binding site" evidence="5">
    <location>
        <position position="172"/>
    </location>
    <ligand>
        <name>(2E)-4-hydroxy-3-methylbut-2-enyl diphosphate</name>
        <dbReference type="ChEBI" id="CHEBI:128753"/>
    </ligand>
</feature>
<evidence type="ECO:0000313" key="7">
    <source>
        <dbReference type="Proteomes" id="UP000546464"/>
    </source>
</evidence>
<comment type="catalytic activity">
    <reaction evidence="5">
        <text>isopentenyl diphosphate + 2 oxidized [2Fe-2S]-[ferredoxin] + H2O = (2E)-4-hydroxy-3-methylbut-2-enyl diphosphate + 2 reduced [2Fe-2S]-[ferredoxin] + 2 H(+)</text>
        <dbReference type="Rhea" id="RHEA:24488"/>
        <dbReference type="Rhea" id="RHEA-COMP:10000"/>
        <dbReference type="Rhea" id="RHEA-COMP:10001"/>
        <dbReference type="ChEBI" id="CHEBI:15377"/>
        <dbReference type="ChEBI" id="CHEBI:15378"/>
        <dbReference type="ChEBI" id="CHEBI:33737"/>
        <dbReference type="ChEBI" id="CHEBI:33738"/>
        <dbReference type="ChEBI" id="CHEBI:128753"/>
        <dbReference type="ChEBI" id="CHEBI:128769"/>
        <dbReference type="EC" id="1.17.7.4"/>
    </reaction>
</comment>
<evidence type="ECO:0000256" key="2">
    <source>
        <dbReference type="ARBA" id="ARBA00022723"/>
    </source>
</evidence>
<feature type="binding site" evidence="5">
    <location>
        <position position="229"/>
    </location>
    <ligand>
        <name>(2E)-4-hydroxy-3-methylbut-2-enyl diphosphate</name>
        <dbReference type="ChEBI" id="CHEBI:128753"/>
    </ligand>
</feature>
<reference evidence="6 7" key="1">
    <citation type="submission" date="2020-07" db="EMBL/GenBank/DDBJ databases">
        <authorList>
            <person name="Feng X."/>
        </authorList>
    </citation>
    <scope>NUCLEOTIDE SEQUENCE [LARGE SCALE GENOMIC DNA]</scope>
    <source>
        <strain evidence="6 7">JCM31066</strain>
    </source>
</reference>
<feature type="binding site" evidence="5">
    <location>
        <position position="83"/>
    </location>
    <ligand>
        <name>isopentenyl diphosphate</name>
        <dbReference type="ChEBI" id="CHEBI:128769"/>
    </ligand>
</feature>
<evidence type="ECO:0000256" key="4">
    <source>
        <dbReference type="ARBA" id="ARBA00023014"/>
    </source>
</evidence>
<feature type="binding site" evidence="5">
    <location>
        <position position="133"/>
    </location>
    <ligand>
        <name>(2E)-4-hydroxy-3-methylbut-2-enyl diphosphate</name>
        <dbReference type="ChEBI" id="CHEBI:128753"/>
    </ligand>
</feature>
<dbReference type="CDD" id="cd13944">
    <property type="entry name" value="lytB_ispH"/>
    <property type="match status" value="1"/>
</dbReference>
<sequence>MEVIRAQSAGFCWGVERAINVAAKFAEEGKRPVYTDGPLIHNKQMMEKLEAVGIQEVGDYQSKTEVKVTEQDREHGVLVVRAHGISPERRSYLKELGMDFKDATCPDVGIIAGKIKLHSRKGFTTVIFGDPKHPEVIGLMGYTEDRGYVVKNEEDIRALPNLGDKVCFVSQSTMFTDEFERLAAILRETYPDAQVFDTICGATKERQSDIHVLKDAGAEAIIVVGGRHSANTRKLAALVEKTGLPAYHVETASELDFGHLKERYKKVGVTAGASTPEFLIQEVVEELQRV</sequence>
<feature type="active site" description="Proton donor" evidence="5">
    <location>
        <position position="135"/>
    </location>
</feature>
<gene>
    <name evidence="5 6" type="primary">ispH</name>
    <name evidence="6" type="ORF">H5P28_01805</name>
</gene>
<dbReference type="HAMAP" id="MF_00191">
    <property type="entry name" value="IspH"/>
    <property type="match status" value="1"/>
</dbReference>
<feature type="binding site" evidence="5">
    <location>
        <position position="83"/>
    </location>
    <ligand>
        <name>dimethylallyl diphosphate</name>
        <dbReference type="ChEBI" id="CHEBI:57623"/>
    </ligand>
</feature>
<accession>A0A842H9M9</accession>
<feature type="binding site" evidence="5">
    <location>
        <position position="105"/>
    </location>
    <ligand>
        <name>[4Fe-4S] cluster</name>
        <dbReference type="ChEBI" id="CHEBI:49883"/>
    </ligand>
</feature>
<dbReference type="PANTHER" id="PTHR30426:SF0">
    <property type="entry name" value="4-HYDROXY-3-METHYLBUT-2-ENYL DIPHOSPHATE REDUCTASE"/>
    <property type="match status" value="1"/>
</dbReference>
<comment type="caution">
    <text evidence="5">Lacks conserved residue(s) required for the propagation of feature annotation.</text>
</comment>
<dbReference type="EC" id="1.17.7.4" evidence="5"/>
<feature type="binding site" evidence="5">
    <location>
        <position position="12"/>
    </location>
    <ligand>
        <name>[4Fe-4S] cluster</name>
        <dbReference type="ChEBI" id="CHEBI:49883"/>
    </ligand>
</feature>